<feature type="transmembrane region" description="Helical" evidence="1">
    <location>
        <begin position="284"/>
        <end position="302"/>
    </location>
</feature>
<protein>
    <submittedName>
        <fullName evidence="2">Uncharacterized protein</fullName>
    </submittedName>
</protein>
<feature type="transmembrane region" description="Helical" evidence="1">
    <location>
        <begin position="74"/>
        <end position="96"/>
    </location>
</feature>
<feature type="transmembrane region" description="Helical" evidence="1">
    <location>
        <begin position="357"/>
        <end position="376"/>
    </location>
</feature>
<feature type="transmembrane region" description="Helical" evidence="1">
    <location>
        <begin position="167"/>
        <end position="185"/>
    </location>
</feature>
<accession>A0A1J0VZW3</accession>
<dbReference type="AlphaFoldDB" id="A0A1J0VZW3"/>
<feature type="transmembrane region" description="Helical" evidence="1">
    <location>
        <begin position="133"/>
        <end position="155"/>
    </location>
</feature>
<feature type="transmembrane region" description="Helical" evidence="1">
    <location>
        <begin position="332"/>
        <end position="350"/>
    </location>
</feature>
<feature type="transmembrane region" description="Helical" evidence="1">
    <location>
        <begin position="7"/>
        <end position="29"/>
    </location>
</feature>
<feature type="transmembrane region" description="Helical" evidence="1">
    <location>
        <begin position="108"/>
        <end position="126"/>
    </location>
</feature>
<dbReference type="KEGG" id="nsl:BOX37_30315"/>
<dbReference type="Proteomes" id="UP000183810">
    <property type="component" value="Chromosome"/>
</dbReference>
<keyword evidence="1" id="KW-0812">Transmembrane</keyword>
<sequence length="427" mass="43710">MPKIGDGVDAVTAFAGAAVAGMALFLPFAFSAASLEGSPYRVTSLVNSVPRAAALGLIVAVVIAVLVRPVNRPGLVWLTATCGALVLAINYFVAATMTSADVLTTQNYIDSLSGGVIYGALGICALRMRWPALGALGFALGTVVVFVYGEVVAVFSTDSAMTETTMHTPPALVIVVVVLLVVSTLRHRHGVMLPAQTRLAADLPITPIVAATVLALSALLATEWLSHEFDGRRASAWQVGIAVVVSVVAAFVAALLLPGRDGAGVLLAVSLAAAADSLGDAPDLGWSVVLVVALSTAGMLTGARWSTPWLALLGIAAISLYAIGASQLSWSFVWTIGVGLLACVAGYTFASIRVSYLPSAVLGLGALYLPSILWAIPTRLRNWPVGGITAAESTPGRAALAITIGAAAGLALLYRIRPDESATVVSS</sequence>
<feature type="transmembrane region" description="Helical" evidence="1">
    <location>
        <begin position="205"/>
        <end position="225"/>
    </location>
</feature>
<dbReference type="EMBL" id="CP018082">
    <property type="protein sequence ID" value="APE37513.1"/>
    <property type="molecule type" value="Genomic_DNA"/>
</dbReference>
<evidence type="ECO:0000313" key="2">
    <source>
        <dbReference type="EMBL" id="APE37513.1"/>
    </source>
</evidence>
<reference evidence="2" key="1">
    <citation type="submission" date="2016-11" db="EMBL/GenBank/DDBJ databases">
        <authorList>
            <person name="Jaros S."/>
            <person name="Januszkiewicz K."/>
            <person name="Wedrychowicz H."/>
        </authorList>
    </citation>
    <scope>NUCLEOTIDE SEQUENCE [LARGE SCALE GENOMIC DNA]</scope>
    <source>
        <strain evidence="2">Y48</strain>
    </source>
</reference>
<organism evidence="2 3">
    <name type="scientific">Nocardia mangyaensis</name>
    <dbReference type="NCBI Taxonomy" id="2213200"/>
    <lineage>
        <taxon>Bacteria</taxon>
        <taxon>Bacillati</taxon>
        <taxon>Actinomycetota</taxon>
        <taxon>Actinomycetes</taxon>
        <taxon>Mycobacteriales</taxon>
        <taxon>Nocardiaceae</taxon>
        <taxon>Nocardia</taxon>
    </lineage>
</organism>
<feature type="transmembrane region" description="Helical" evidence="1">
    <location>
        <begin position="49"/>
        <end position="67"/>
    </location>
</feature>
<keyword evidence="1" id="KW-0472">Membrane</keyword>
<keyword evidence="1" id="KW-1133">Transmembrane helix</keyword>
<feature type="transmembrane region" description="Helical" evidence="1">
    <location>
        <begin position="309"/>
        <end position="326"/>
    </location>
</feature>
<feature type="transmembrane region" description="Helical" evidence="1">
    <location>
        <begin position="262"/>
        <end position="278"/>
    </location>
</feature>
<feature type="transmembrane region" description="Helical" evidence="1">
    <location>
        <begin position="237"/>
        <end position="257"/>
    </location>
</feature>
<feature type="transmembrane region" description="Helical" evidence="1">
    <location>
        <begin position="396"/>
        <end position="414"/>
    </location>
</feature>
<evidence type="ECO:0000256" key="1">
    <source>
        <dbReference type="SAM" id="Phobius"/>
    </source>
</evidence>
<proteinExistence type="predicted"/>
<dbReference type="OrthoDB" id="4527232at2"/>
<gene>
    <name evidence="2" type="ORF">BOX37_30315</name>
</gene>
<evidence type="ECO:0000313" key="3">
    <source>
        <dbReference type="Proteomes" id="UP000183810"/>
    </source>
</evidence>
<name>A0A1J0VZW3_9NOCA</name>
<keyword evidence="3" id="KW-1185">Reference proteome</keyword>
<dbReference type="RefSeq" id="WP_071930678.1">
    <property type="nucleotide sequence ID" value="NZ_CP018082.1"/>
</dbReference>